<gene>
    <name evidence="1" type="ORF">SAMN04488101_11452</name>
</gene>
<dbReference type="EMBL" id="FWYB01000014">
    <property type="protein sequence ID" value="SMD11568.1"/>
    <property type="molecule type" value="Genomic_DNA"/>
</dbReference>
<evidence type="ECO:0000313" key="1">
    <source>
        <dbReference type="EMBL" id="SMD11568.1"/>
    </source>
</evidence>
<dbReference type="InterPro" id="IPR046233">
    <property type="entry name" value="DUF6266"/>
</dbReference>
<name>A0A1W2ER11_9SPHI</name>
<dbReference type="Pfam" id="PF19781">
    <property type="entry name" value="DUF6266"/>
    <property type="match status" value="1"/>
</dbReference>
<dbReference type="OrthoDB" id="648163at2"/>
<dbReference type="STRING" id="475255.SAMN04488101_11452"/>
<dbReference type="AlphaFoldDB" id="A0A1W2ER11"/>
<proteinExistence type="predicted"/>
<dbReference type="RefSeq" id="WP_084291344.1">
    <property type="nucleotide sequence ID" value="NZ_FWYB01000014.1"/>
</dbReference>
<evidence type="ECO:0000313" key="2">
    <source>
        <dbReference type="Proteomes" id="UP000192678"/>
    </source>
</evidence>
<dbReference type="Proteomes" id="UP000192678">
    <property type="component" value="Unassembled WGS sequence"/>
</dbReference>
<protein>
    <submittedName>
        <fullName evidence="1">Uncharacterized protein</fullName>
    </submittedName>
</protein>
<accession>A0A1W2ER11</accession>
<keyword evidence="2" id="KW-1185">Reference proteome</keyword>
<sequence length="212" mass="23995">MAIFKKGIFGAANGKIFNLVSYPLKGQQVVRGIGKSRKPLTDKQLNNKLQMKVIMDFFRAMDTLLRTGFNPKANGTTKNYHNLAIAYNKPNALKGFYPDVEVDYSKIIISVGDLPQPVNPKVEWVETGLKFTWNAENMTWPYNRDQVMLLAYAPAIKKHVFFNSGARRMEGQDILKMNPAMRNQLLEVYISFVSDDRLRAANSLYLGQVIGA</sequence>
<reference evidence="1 2" key="1">
    <citation type="submission" date="2017-04" db="EMBL/GenBank/DDBJ databases">
        <authorList>
            <person name="Afonso C.L."/>
            <person name="Miller P.J."/>
            <person name="Scott M.A."/>
            <person name="Spackman E."/>
            <person name="Goraichik I."/>
            <person name="Dimitrov K.M."/>
            <person name="Suarez D.L."/>
            <person name="Swayne D.E."/>
        </authorList>
    </citation>
    <scope>NUCLEOTIDE SEQUENCE [LARGE SCALE GENOMIC DNA]</scope>
    <source>
        <strain evidence="1 2">DSM 19625</strain>
    </source>
</reference>
<organism evidence="1 2">
    <name type="scientific">Pedobacter nyackensis</name>
    <dbReference type="NCBI Taxonomy" id="475255"/>
    <lineage>
        <taxon>Bacteria</taxon>
        <taxon>Pseudomonadati</taxon>
        <taxon>Bacteroidota</taxon>
        <taxon>Sphingobacteriia</taxon>
        <taxon>Sphingobacteriales</taxon>
        <taxon>Sphingobacteriaceae</taxon>
        <taxon>Pedobacter</taxon>
    </lineage>
</organism>